<proteinExistence type="predicted"/>
<evidence type="ECO:0000313" key="3">
    <source>
        <dbReference type="Proteomes" id="UP001165085"/>
    </source>
</evidence>
<dbReference type="EMBL" id="BRXY01000265">
    <property type="protein sequence ID" value="GMH82137.1"/>
    <property type="molecule type" value="Genomic_DNA"/>
</dbReference>
<feature type="transmembrane region" description="Helical" evidence="1">
    <location>
        <begin position="157"/>
        <end position="176"/>
    </location>
</feature>
<feature type="transmembrane region" description="Helical" evidence="1">
    <location>
        <begin position="260"/>
        <end position="282"/>
    </location>
</feature>
<protein>
    <submittedName>
        <fullName evidence="2">Uncharacterized protein</fullName>
    </submittedName>
</protein>
<feature type="transmembrane region" description="Helical" evidence="1">
    <location>
        <begin position="86"/>
        <end position="107"/>
    </location>
</feature>
<feature type="transmembrane region" description="Helical" evidence="1">
    <location>
        <begin position="196"/>
        <end position="214"/>
    </location>
</feature>
<keyword evidence="1" id="KW-0472">Membrane</keyword>
<keyword evidence="1" id="KW-0812">Transmembrane</keyword>
<dbReference type="AlphaFoldDB" id="A0A9W7B1E7"/>
<comment type="caution">
    <text evidence="2">The sequence shown here is derived from an EMBL/GenBank/DDBJ whole genome shotgun (WGS) entry which is preliminary data.</text>
</comment>
<name>A0A9W7B1E7_9STRA</name>
<feature type="transmembrane region" description="Helical" evidence="1">
    <location>
        <begin position="119"/>
        <end position="137"/>
    </location>
</feature>
<sequence length="315" mass="34939">MRKRSIATDTSRNSDLVKSSRDLENVQECSVFYTILWLLIIAGQAIFLVVGYAINGSSLVLLLSLTLNLLCFFALIIALHSRPLKSLLLAHIQFSIFCVVTPIFFALGDIKNDSLASGIMQLVRIVLFYIPFFIFALKVRALQISFPPPSNFYTSTLLRNLLSLLLPILFLSFESLPCSFRYSPSQCVNSTSASSWLNIFLVSLYYISILSTIKKTPQLTYSKILSLDLTFNQKLRILTLLPCILISLYLLGLVEARGSSSYTTSILGGVGLILLGVHALLLHRDDDVGDDDEEKVTQKDSDIDPTSNIALGTLI</sequence>
<feature type="transmembrane region" description="Helical" evidence="1">
    <location>
        <begin position="235"/>
        <end position="254"/>
    </location>
</feature>
<keyword evidence="3" id="KW-1185">Reference proteome</keyword>
<dbReference type="Proteomes" id="UP001165085">
    <property type="component" value="Unassembled WGS sequence"/>
</dbReference>
<feature type="transmembrane region" description="Helical" evidence="1">
    <location>
        <begin position="31"/>
        <end position="54"/>
    </location>
</feature>
<accession>A0A9W7B1E7</accession>
<reference evidence="3" key="1">
    <citation type="journal article" date="2023" name="Commun. Biol.">
        <title>Genome analysis of Parmales, the sister group of diatoms, reveals the evolutionary specialization of diatoms from phago-mixotrophs to photoautotrophs.</title>
        <authorList>
            <person name="Ban H."/>
            <person name="Sato S."/>
            <person name="Yoshikawa S."/>
            <person name="Yamada K."/>
            <person name="Nakamura Y."/>
            <person name="Ichinomiya M."/>
            <person name="Sato N."/>
            <person name="Blanc-Mathieu R."/>
            <person name="Endo H."/>
            <person name="Kuwata A."/>
            <person name="Ogata H."/>
        </authorList>
    </citation>
    <scope>NUCLEOTIDE SEQUENCE [LARGE SCALE GENOMIC DNA]</scope>
    <source>
        <strain evidence="3">NIES 3701</strain>
    </source>
</reference>
<dbReference type="OrthoDB" id="10550713at2759"/>
<evidence type="ECO:0000256" key="1">
    <source>
        <dbReference type="SAM" id="Phobius"/>
    </source>
</evidence>
<feature type="transmembrane region" description="Helical" evidence="1">
    <location>
        <begin position="60"/>
        <end position="79"/>
    </location>
</feature>
<gene>
    <name evidence="2" type="ORF">TrST_g9756</name>
</gene>
<evidence type="ECO:0000313" key="2">
    <source>
        <dbReference type="EMBL" id="GMH82137.1"/>
    </source>
</evidence>
<keyword evidence="1" id="KW-1133">Transmembrane helix</keyword>
<organism evidence="2 3">
    <name type="scientific">Triparma strigata</name>
    <dbReference type="NCBI Taxonomy" id="1606541"/>
    <lineage>
        <taxon>Eukaryota</taxon>
        <taxon>Sar</taxon>
        <taxon>Stramenopiles</taxon>
        <taxon>Ochrophyta</taxon>
        <taxon>Bolidophyceae</taxon>
        <taxon>Parmales</taxon>
        <taxon>Triparmaceae</taxon>
        <taxon>Triparma</taxon>
    </lineage>
</organism>